<dbReference type="EMBL" id="RKRE01000001">
    <property type="protein sequence ID" value="RPF49833.1"/>
    <property type="molecule type" value="Genomic_DNA"/>
</dbReference>
<dbReference type="GO" id="GO:0071949">
    <property type="term" value="F:FAD binding"/>
    <property type="evidence" value="ECO:0007669"/>
    <property type="project" value="InterPro"/>
</dbReference>
<dbReference type="SUPFAM" id="SSF55103">
    <property type="entry name" value="FAD-linked oxidases, C-terminal domain"/>
    <property type="match status" value="1"/>
</dbReference>
<evidence type="ECO:0000259" key="6">
    <source>
        <dbReference type="PROSITE" id="PS51387"/>
    </source>
</evidence>
<dbReference type="PANTHER" id="PTHR42934">
    <property type="entry name" value="GLYCOLATE OXIDASE SUBUNIT GLCD"/>
    <property type="match status" value="1"/>
</dbReference>
<organism evidence="7 8">
    <name type="scientific">Thermodesulfitimonas autotrophica</name>
    <dbReference type="NCBI Taxonomy" id="1894989"/>
    <lineage>
        <taxon>Bacteria</taxon>
        <taxon>Bacillati</taxon>
        <taxon>Bacillota</taxon>
        <taxon>Clostridia</taxon>
        <taxon>Thermoanaerobacterales</taxon>
        <taxon>Thermoanaerobacteraceae</taxon>
        <taxon>Thermodesulfitimonas</taxon>
    </lineage>
</organism>
<accession>A0A3N5AY41</accession>
<dbReference type="InterPro" id="IPR016171">
    <property type="entry name" value="Vanillyl_alc_oxidase_C-sub2"/>
</dbReference>
<dbReference type="GO" id="GO:0016491">
    <property type="term" value="F:oxidoreductase activity"/>
    <property type="evidence" value="ECO:0007669"/>
    <property type="project" value="UniProtKB-KW"/>
</dbReference>
<dbReference type="InterPro" id="IPR036318">
    <property type="entry name" value="FAD-bd_PCMH-like_sf"/>
</dbReference>
<evidence type="ECO:0000313" key="7">
    <source>
        <dbReference type="EMBL" id="RPF49833.1"/>
    </source>
</evidence>
<proteinExistence type="inferred from homology"/>
<evidence type="ECO:0000256" key="4">
    <source>
        <dbReference type="ARBA" id="ARBA00022827"/>
    </source>
</evidence>
<dbReference type="InterPro" id="IPR004113">
    <property type="entry name" value="FAD-bd_oxidored_4_C"/>
</dbReference>
<comment type="similarity">
    <text evidence="2">Belongs to the FAD-binding oxidoreductase/transferase type 4 family.</text>
</comment>
<dbReference type="Pfam" id="PF02913">
    <property type="entry name" value="FAD-oxidase_C"/>
    <property type="match status" value="1"/>
</dbReference>
<evidence type="ECO:0000256" key="5">
    <source>
        <dbReference type="ARBA" id="ARBA00023002"/>
    </source>
</evidence>
<dbReference type="InterPro" id="IPR016166">
    <property type="entry name" value="FAD-bd_PCMH"/>
</dbReference>
<dbReference type="Pfam" id="PF01565">
    <property type="entry name" value="FAD_binding_4"/>
    <property type="match status" value="1"/>
</dbReference>
<dbReference type="FunFam" id="3.30.70.2740:FF:000001">
    <property type="entry name" value="D-lactate dehydrogenase mitochondrial"/>
    <property type="match status" value="1"/>
</dbReference>
<dbReference type="AlphaFoldDB" id="A0A3N5AY41"/>
<comment type="caution">
    <text evidence="7">The sequence shown here is derived from an EMBL/GenBank/DDBJ whole genome shotgun (WGS) entry which is preliminary data.</text>
</comment>
<dbReference type="Gene3D" id="3.30.70.2740">
    <property type="match status" value="1"/>
</dbReference>
<reference evidence="7 8" key="1">
    <citation type="submission" date="2018-11" db="EMBL/GenBank/DDBJ databases">
        <title>Genomic Encyclopedia of Type Strains, Phase IV (KMG-IV): sequencing the most valuable type-strain genomes for metagenomic binning, comparative biology and taxonomic classification.</title>
        <authorList>
            <person name="Goeker M."/>
        </authorList>
    </citation>
    <scope>NUCLEOTIDE SEQUENCE [LARGE SCALE GENOMIC DNA]</scope>
    <source>
        <strain evidence="7 8">DSM 102936</strain>
    </source>
</reference>
<evidence type="ECO:0000256" key="3">
    <source>
        <dbReference type="ARBA" id="ARBA00022630"/>
    </source>
</evidence>
<dbReference type="Gene3D" id="1.10.45.10">
    <property type="entry name" value="Vanillyl-alcohol Oxidase, Chain A, domain 4"/>
    <property type="match status" value="1"/>
</dbReference>
<dbReference type="InterPro" id="IPR016164">
    <property type="entry name" value="FAD-linked_Oxase-like_C"/>
</dbReference>
<gene>
    <name evidence="7" type="ORF">EDD75_0658</name>
</gene>
<keyword evidence="4" id="KW-0274">FAD</keyword>
<name>A0A3N5AY41_9THEO</name>
<feature type="domain" description="FAD-binding PCMH-type" evidence="6">
    <location>
        <begin position="36"/>
        <end position="213"/>
    </location>
</feature>
<comment type="cofactor">
    <cofactor evidence="1">
        <name>FAD</name>
        <dbReference type="ChEBI" id="CHEBI:57692"/>
    </cofactor>
</comment>
<dbReference type="PANTHER" id="PTHR42934:SF2">
    <property type="entry name" value="GLYCOLATE OXIDASE SUBUNIT GLCD"/>
    <property type="match status" value="1"/>
</dbReference>
<dbReference type="Proteomes" id="UP000282654">
    <property type="component" value="Unassembled WGS sequence"/>
</dbReference>
<dbReference type="InterPro" id="IPR006094">
    <property type="entry name" value="Oxid_FAD_bind_N"/>
</dbReference>
<evidence type="ECO:0000256" key="2">
    <source>
        <dbReference type="ARBA" id="ARBA00008000"/>
    </source>
</evidence>
<keyword evidence="5" id="KW-0560">Oxidoreductase</keyword>
<evidence type="ECO:0000256" key="1">
    <source>
        <dbReference type="ARBA" id="ARBA00001974"/>
    </source>
</evidence>
<dbReference type="InterPro" id="IPR051914">
    <property type="entry name" value="FAD-linked_OxidoTrans_Type4"/>
</dbReference>
<dbReference type="FunFam" id="1.10.45.10:FF:000001">
    <property type="entry name" value="D-lactate dehydrogenase mitochondrial"/>
    <property type="match status" value="1"/>
</dbReference>
<sequence length="456" mass="46562">MSYKSFLTEATRLLGTDWVLTDPALVACYARDASVAAGTPQAVLLPGSTAEVAAVMKIAAKTGVPVTPRGAGTGLAGGAVAAQGIVLALTRLRALAVHPEDRVAVAGAGVTTATVHTAAAAAGLFYPPDPSSASVATIGGNIATNAGGPHGFKYGVTRDYVLGLEAVLADGTVIQTGGRTLKNATGYDLTGLLCGSEGTLAIITGAILRLLPLPEATAGLVAAFSELEAAAQGVITVTGAGIVPAALELIDRTALSCAAPALWTEPPAAVLWIEIDGPAETVSRQVEEAATLCRQAGASSTWTAAGKQREEFYQLRRNVSGALVRRYPAKIGEDVVVPVSRVPAFIRSVVRIGAETGLAIAVFGHAADGNLHPNILFDPQETDPARVEAAISAIFREALACGGTLSGEHGVGILKAPYFEAAVGKECVRIMRGIKAVFDPRGLLNPGKIWPAEGVK</sequence>
<keyword evidence="3" id="KW-0285">Flavoprotein</keyword>
<dbReference type="OrthoDB" id="9767256at2"/>
<protein>
    <submittedName>
        <fullName evidence="7">Glycolate oxidase</fullName>
    </submittedName>
</protein>
<dbReference type="InterPro" id="IPR016169">
    <property type="entry name" value="FAD-bd_PCMH_sub2"/>
</dbReference>
<dbReference type="PROSITE" id="PS51387">
    <property type="entry name" value="FAD_PCMH"/>
    <property type="match status" value="1"/>
</dbReference>
<evidence type="ECO:0000313" key="8">
    <source>
        <dbReference type="Proteomes" id="UP000282654"/>
    </source>
</evidence>
<dbReference type="SUPFAM" id="SSF56176">
    <property type="entry name" value="FAD-binding/transporter-associated domain-like"/>
    <property type="match status" value="1"/>
</dbReference>
<keyword evidence="8" id="KW-1185">Reference proteome</keyword>
<dbReference type="RefSeq" id="WP_123927923.1">
    <property type="nucleotide sequence ID" value="NZ_RKRE01000001.1"/>
</dbReference>
<dbReference type="Gene3D" id="3.30.465.10">
    <property type="match status" value="1"/>
</dbReference>